<gene>
    <name evidence="3" type="ORF">JTE90_028853</name>
</gene>
<keyword evidence="1" id="KW-0862">Zinc</keyword>
<dbReference type="InterPro" id="IPR039149">
    <property type="entry name" value="ZNF800"/>
</dbReference>
<dbReference type="InterPro" id="IPR013087">
    <property type="entry name" value="Znf_C2H2_type"/>
</dbReference>
<feature type="domain" description="C2H2-type" evidence="2">
    <location>
        <begin position="118"/>
        <end position="145"/>
    </location>
</feature>
<dbReference type="InterPro" id="IPR036236">
    <property type="entry name" value="Znf_C2H2_sf"/>
</dbReference>
<feature type="domain" description="C2H2-type" evidence="2">
    <location>
        <begin position="146"/>
        <end position="174"/>
    </location>
</feature>
<evidence type="ECO:0000259" key="2">
    <source>
        <dbReference type="PROSITE" id="PS50157"/>
    </source>
</evidence>
<keyword evidence="4" id="KW-1185">Reference proteome</keyword>
<comment type="caution">
    <text evidence="3">The sequence shown here is derived from an EMBL/GenBank/DDBJ whole genome shotgun (WGS) entry which is preliminary data.</text>
</comment>
<evidence type="ECO:0000313" key="3">
    <source>
        <dbReference type="EMBL" id="KAG8201201.1"/>
    </source>
</evidence>
<keyword evidence="1" id="KW-0479">Metal-binding</keyword>
<dbReference type="EMBL" id="JAFNEN010000008">
    <property type="protein sequence ID" value="KAG8201201.1"/>
    <property type="molecule type" value="Genomic_DNA"/>
</dbReference>
<dbReference type="PROSITE" id="PS50157">
    <property type="entry name" value="ZINC_FINGER_C2H2_2"/>
    <property type="match status" value="4"/>
</dbReference>
<feature type="domain" description="C2H2-type" evidence="2">
    <location>
        <begin position="22"/>
        <end position="50"/>
    </location>
</feature>
<evidence type="ECO:0000256" key="1">
    <source>
        <dbReference type="PROSITE-ProRule" id="PRU00042"/>
    </source>
</evidence>
<dbReference type="Proteomes" id="UP000827092">
    <property type="component" value="Unassembled WGS sequence"/>
</dbReference>
<dbReference type="PANTHER" id="PTHR21020:SF0">
    <property type="entry name" value="ZINC FINGER PROTEIN 800"/>
    <property type="match status" value="1"/>
</dbReference>
<sequence length="191" mass="22404">MLGRTSREKILKTRTDCDLNKYRCLNCKTDFSSIKTLHCHMLSKHSENRLYYLCPLCETTFVQSWSVRRHLLKVHKLSKEETVSLKINTKSTLESSMSQQKSQTERAAISKLADFQGLKCLRCSRDFSTPANLRKHVAGHLGLKRFWCRLCNYKSFNRSECQNHVKRIHSAHSPEKYIEHKGQFIHEITKM</sequence>
<reference evidence="3 4" key="1">
    <citation type="journal article" date="2022" name="Nat. Ecol. Evol.">
        <title>A masculinizing supergene underlies an exaggerated male reproductive morph in a spider.</title>
        <authorList>
            <person name="Hendrickx F."/>
            <person name="De Corte Z."/>
            <person name="Sonet G."/>
            <person name="Van Belleghem S.M."/>
            <person name="Kostlbacher S."/>
            <person name="Vangestel C."/>
        </authorList>
    </citation>
    <scope>NUCLEOTIDE SEQUENCE [LARGE SCALE GENOMIC DNA]</scope>
    <source>
        <strain evidence="3">W744_W776</strain>
    </source>
</reference>
<dbReference type="SUPFAM" id="SSF57667">
    <property type="entry name" value="beta-beta-alpha zinc fingers"/>
    <property type="match status" value="1"/>
</dbReference>
<dbReference type="PROSITE" id="PS00028">
    <property type="entry name" value="ZINC_FINGER_C2H2_1"/>
    <property type="match status" value="3"/>
</dbReference>
<evidence type="ECO:0000313" key="4">
    <source>
        <dbReference type="Proteomes" id="UP000827092"/>
    </source>
</evidence>
<proteinExistence type="predicted"/>
<organism evidence="3 4">
    <name type="scientific">Oedothorax gibbosus</name>
    <dbReference type="NCBI Taxonomy" id="931172"/>
    <lineage>
        <taxon>Eukaryota</taxon>
        <taxon>Metazoa</taxon>
        <taxon>Ecdysozoa</taxon>
        <taxon>Arthropoda</taxon>
        <taxon>Chelicerata</taxon>
        <taxon>Arachnida</taxon>
        <taxon>Araneae</taxon>
        <taxon>Araneomorphae</taxon>
        <taxon>Entelegynae</taxon>
        <taxon>Araneoidea</taxon>
        <taxon>Linyphiidae</taxon>
        <taxon>Erigoninae</taxon>
        <taxon>Oedothorax</taxon>
    </lineage>
</organism>
<accession>A0AAV6VYK2</accession>
<dbReference type="Gene3D" id="3.30.160.60">
    <property type="entry name" value="Classic Zinc Finger"/>
    <property type="match status" value="2"/>
</dbReference>
<dbReference type="PANTHER" id="PTHR21020">
    <property type="entry name" value="ZINC FINGER PROTEIN 800"/>
    <property type="match status" value="1"/>
</dbReference>
<dbReference type="Pfam" id="PF00096">
    <property type="entry name" value="zf-C2H2"/>
    <property type="match status" value="2"/>
</dbReference>
<dbReference type="AlphaFoldDB" id="A0AAV6VYK2"/>
<dbReference type="SMART" id="SM00355">
    <property type="entry name" value="ZnF_C2H2"/>
    <property type="match status" value="4"/>
</dbReference>
<keyword evidence="1" id="KW-0863">Zinc-finger</keyword>
<protein>
    <recommendedName>
        <fullName evidence="2">C2H2-type domain-containing protein</fullName>
    </recommendedName>
</protein>
<feature type="domain" description="C2H2-type" evidence="2">
    <location>
        <begin position="52"/>
        <end position="80"/>
    </location>
</feature>
<dbReference type="GO" id="GO:0008270">
    <property type="term" value="F:zinc ion binding"/>
    <property type="evidence" value="ECO:0007669"/>
    <property type="project" value="UniProtKB-KW"/>
</dbReference>
<name>A0AAV6VYK2_9ARAC</name>